<dbReference type="GO" id="GO:0043335">
    <property type="term" value="P:protein unfolding"/>
    <property type="evidence" value="ECO:0007669"/>
    <property type="project" value="TreeGrafter"/>
</dbReference>
<sequence length="446" mass="51509">MNISQENIDDLNAIINIELTPEDYKSQVDSVIKSQAKKAKLPGFRPGMVPASHIRRTYGKAILIDEINKIVGDGLNNFISENKLEILGQPLPKEEEGKEYAWDFSEDFKFQYEIGLAPKVEVPFSDKDTLTEYTIKADEETLNSRVSNLRKSYGKRSNPEVSEENDVIYGELKQVDDKNEVVEGGIVKTASLRTDIIDVKKIKKSLVGLKKGDTVIIDLKKAYDNSTVARILEIEEDQVEALSPLFQLTVENVNRLEEAELDQEFFNKIYGEDEVKTEEEFRARVAKEIEEMFVQNADQKLQNDLYTLGMDRVKAAFPDDFLKRWLKATNEKLTDEEIQEGYDDFAKNLRWTLIENKIINDNALEIKYEEVVATAKDRLLAQFKMYGQQELPEEQLNQYAMQLLQDKEQANRLFEEVKALKVFDYLKGLVKIEKKEIPYNEFLELK</sequence>
<evidence type="ECO:0000313" key="2">
    <source>
        <dbReference type="EMBL" id="TCK85513.1"/>
    </source>
</evidence>
<dbReference type="InterPro" id="IPR008881">
    <property type="entry name" value="Trigger_fac_ribosome-bd_bac"/>
</dbReference>
<dbReference type="Pfam" id="PF05697">
    <property type="entry name" value="Trigger_N"/>
    <property type="match status" value="1"/>
</dbReference>
<dbReference type="PIRSF" id="PIRSF003095">
    <property type="entry name" value="Trigger_factor"/>
    <property type="match status" value="1"/>
</dbReference>
<proteinExistence type="predicted"/>
<evidence type="ECO:0000259" key="1">
    <source>
        <dbReference type="Pfam" id="PF05697"/>
    </source>
</evidence>
<name>A0A4R1M757_9SPHI</name>
<dbReference type="GO" id="GO:0044183">
    <property type="term" value="F:protein folding chaperone"/>
    <property type="evidence" value="ECO:0007669"/>
    <property type="project" value="TreeGrafter"/>
</dbReference>
<dbReference type="GO" id="GO:0003755">
    <property type="term" value="F:peptidyl-prolyl cis-trans isomerase activity"/>
    <property type="evidence" value="ECO:0007669"/>
    <property type="project" value="TreeGrafter"/>
</dbReference>
<dbReference type="PANTHER" id="PTHR30560">
    <property type="entry name" value="TRIGGER FACTOR CHAPERONE AND PEPTIDYL-PROLYL CIS/TRANS ISOMERASE"/>
    <property type="match status" value="1"/>
</dbReference>
<protein>
    <submittedName>
        <fullName evidence="2">Trigger factor</fullName>
    </submittedName>
</protein>
<dbReference type="AlphaFoldDB" id="A0A4R1M757"/>
<dbReference type="PANTHER" id="PTHR30560:SF3">
    <property type="entry name" value="TRIGGER FACTOR-LIKE PROTEIN TIG, CHLOROPLASTIC"/>
    <property type="match status" value="1"/>
</dbReference>
<dbReference type="SUPFAM" id="SSF102735">
    <property type="entry name" value="Trigger factor ribosome-binding domain"/>
    <property type="match status" value="1"/>
</dbReference>
<reference evidence="2 3" key="1">
    <citation type="submission" date="2019-03" db="EMBL/GenBank/DDBJ databases">
        <title>Genomic Encyclopedia of Archaeal and Bacterial Type Strains, Phase II (KMG-II): from individual species to whole genera.</title>
        <authorList>
            <person name="Goeker M."/>
        </authorList>
    </citation>
    <scope>NUCLEOTIDE SEQUENCE [LARGE SCALE GENOMIC DNA]</scope>
    <source>
        <strain evidence="2 3">DSM 22554</strain>
    </source>
</reference>
<accession>A0A4R1M757</accession>
<dbReference type="InterPro" id="IPR005215">
    <property type="entry name" value="Trig_fac"/>
</dbReference>
<dbReference type="InterPro" id="IPR027304">
    <property type="entry name" value="Trigger_fact/SurA_dom_sf"/>
</dbReference>
<dbReference type="EMBL" id="SMGO01000001">
    <property type="protein sequence ID" value="TCK85513.1"/>
    <property type="molecule type" value="Genomic_DNA"/>
</dbReference>
<evidence type="ECO:0000313" key="3">
    <source>
        <dbReference type="Proteomes" id="UP000294616"/>
    </source>
</evidence>
<organism evidence="2 3">
    <name type="scientific">Albibacterium bauzanense</name>
    <dbReference type="NCBI Taxonomy" id="653929"/>
    <lineage>
        <taxon>Bacteria</taxon>
        <taxon>Pseudomonadati</taxon>
        <taxon>Bacteroidota</taxon>
        <taxon>Sphingobacteriia</taxon>
        <taxon>Sphingobacteriales</taxon>
        <taxon>Sphingobacteriaceae</taxon>
        <taxon>Albibacterium</taxon>
    </lineage>
</organism>
<dbReference type="GO" id="GO:0015031">
    <property type="term" value="P:protein transport"/>
    <property type="evidence" value="ECO:0007669"/>
    <property type="project" value="InterPro"/>
</dbReference>
<feature type="domain" description="Trigger factor ribosome-binding bacterial" evidence="1">
    <location>
        <begin position="1"/>
        <end position="149"/>
    </location>
</feature>
<dbReference type="InterPro" id="IPR036611">
    <property type="entry name" value="Trigger_fac_ribosome-bd_sf"/>
</dbReference>
<gene>
    <name evidence="2" type="ORF">C8N28_0821</name>
</gene>
<dbReference type="Gene3D" id="1.10.3120.10">
    <property type="entry name" value="Trigger factor, C-terminal domain"/>
    <property type="match status" value="1"/>
</dbReference>
<dbReference type="GO" id="GO:0051083">
    <property type="term" value="P:'de novo' cotranslational protein folding"/>
    <property type="evidence" value="ECO:0007669"/>
    <property type="project" value="TreeGrafter"/>
</dbReference>
<dbReference type="Gene3D" id="3.30.70.1050">
    <property type="entry name" value="Trigger factor ribosome-binding domain"/>
    <property type="match status" value="1"/>
</dbReference>
<dbReference type="Proteomes" id="UP000294616">
    <property type="component" value="Unassembled WGS sequence"/>
</dbReference>
<dbReference type="SUPFAM" id="SSF109998">
    <property type="entry name" value="Triger factor/SurA peptide-binding domain-like"/>
    <property type="match status" value="1"/>
</dbReference>
<dbReference type="NCBIfam" id="TIGR00115">
    <property type="entry name" value="tig"/>
    <property type="match status" value="1"/>
</dbReference>
<dbReference type="GO" id="GO:0043022">
    <property type="term" value="F:ribosome binding"/>
    <property type="evidence" value="ECO:0007669"/>
    <property type="project" value="TreeGrafter"/>
</dbReference>
<dbReference type="InterPro" id="IPR037041">
    <property type="entry name" value="Trigger_fac_C_sf"/>
</dbReference>
<dbReference type="RefSeq" id="WP_132221776.1">
    <property type="nucleotide sequence ID" value="NZ_SMGO01000001.1"/>
</dbReference>
<comment type="caution">
    <text evidence="2">The sequence shown here is derived from an EMBL/GenBank/DDBJ whole genome shotgun (WGS) entry which is preliminary data.</text>
</comment>
<keyword evidence="3" id="KW-1185">Reference proteome</keyword>
<dbReference type="OrthoDB" id="9767721at2"/>